<dbReference type="PANTHER" id="PTHR27001:SF594">
    <property type="entry name" value="OS04G0689400 PROTEIN"/>
    <property type="match status" value="1"/>
</dbReference>
<dbReference type="Gene3D" id="1.10.510.10">
    <property type="entry name" value="Transferase(Phosphotransferase) domain 1"/>
    <property type="match status" value="2"/>
</dbReference>
<reference evidence="4 5" key="1">
    <citation type="submission" date="2018-08" db="EMBL/GenBank/DDBJ databases">
        <title>Genome and evolution of the arbuscular mycorrhizal fungus Diversispora epigaea (formerly Glomus versiforme) and its bacterial endosymbionts.</title>
        <authorList>
            <person name="Sun X."/>
            <person name="Fei Z."/>
            <person name="Harrison M."/>
        </authorList>
    </citation>
    <scope>NUCLEOTIDE SEQUENCE [LARGE SCALE GENOMIC DNA]</scope>
    <source>
        <strain evidence="4 5">IT104</strain>
    </source>
</reference>
<evidence type="ECO:0000256" key="1">
    <source>
        <dbReference type="ARBA" id="ARBA00022741"/>
    </source>
</evidence>
<organism evidence="4 5">
    <name type="scientific">Diversispora epigaea</name>
    <dbReference type="NCBI Taxonomy" id="1348612"/>
    <lineage>
        <taxon>Eukaryota</taxon>
        <taxon>Fungi</taxon>
        <taxon>Fungi incertae sedis</taxon>
        <taxon>Mucoromycota</taxon>
        <taxon>Glomeromycotina</taxon>
        <taxon>Glomeromycetes</taxon>
        <taxon>Diversisporales</taxon>
        <taxon>Diversisporaceae</taxon>
        <taxon>Diversispora</taxon>
    </lineage>
</organism>
<dbReference type="EMBL" id="PQFF01000019">
    <property type="protein sequence ID" value="RHZ88654.1"/>
    <property type="molecule type" value="Genomic_DNA"/>
</dbReference>
<feature type="domain" description="Protein kinase" evidence="3">
    <location>
        <begin position="47"/>
        <end position="272"/>
    </location>
</feature>
<accession>A0A397JTX5</accession>
<sequence>MVKCCDHKTFSLHWYWCKRCNPTHFKNNFDKWTSGNETFDKFIQDVQLSIKEISKGGFGSIYYAKWIDGNIVKWDIENQQWIRSGPSEVALRKFDNFANFNEDFLNELKGINFWNSMNSIGIYGITKDPETNKYVMVLKMSSGNLKDYLKNHFDNINWNDKLIYLRDLAFDYIRFHRLDILHGDFHPEVLCGEEYTKAADVYSFGIVTNELITGFASYYDVPLTHRPTFKELGLPKLKNDENFEKELEEMPGPISTLSVFASESIDSIRYFR</sequence>
<dbReference type="Pfam" id="PF07714">
    <property type="entry name" value="PK_Tyr_Ser-Thr"/>
    <property type="match status" value="1"/>
</dbReference>
<keyword evidence="1" id="KW-0547">Nucleotide-binding</keyword>
<evidence type="ECO:0000313" key="4">
    <source>
        <dbReference type="EMBL" id="RHZ88654.1"/>
    </source>
</evidence>
<comment type="caution">
    <text evidence="4">The sequence shown here is derived from an EMBL/GenBank/DDBJ whole genome shotgun (WGS) entry which is preliminary data.</text>
</comment>
<dbReference type="SUPFAM" id="SSF56112">
    <property type="entry name" value="Protein kinase-like (PK-like)"/>
    <property type="match status" value="1"/>
</dbReference>
<proteinExistence type="predicted"/>
<dbReference type="PANTHER" id="PTHR27001">
    <property type="entry name" value="OS01G0253100 PROTEIN"/>
    <property type="match status" value="1"/>
</dbReference>
<evidence type="ECO:0000259" key="3">
    <source>
        <dbReference type="PROSITE" id="PS50011"/>
    </source>
</evidence>
<dbReference type="InterPro" id="IPR001245">
    <property type="entry name" value="Ser-Thr/Tyr_kinase_cat_dom"/>
</dbReference>
<keyword evidence="5" id="KW-1185">Reference proteome</keyword>
<dbReference type="Proteomes" id="UP000266861">
    <property type="component" value="Unassembled WGS sequence"/>
</dbReference>
<name>A0A397JTX5_9GLOM</name>
<dbReference type="GO" id="GO:0005886">
    <property type="term" value="C:plasma membrane"/>
    <property type="evidence" value="ECO:0007669"/>
    <property type="project" value="TreeGrafter"/>
</dbReference>
<evidence type="ECO:0000313" key="5">
    <source>
        <dbReference type="Proteomes" id="UP000266861"/>
    </source>
</evidence>
<dbReference type="PROSITE" id="PS50011">
    <property type="entry name" value="PROTEIN_KINASE_DOM"/>
    <property type="match status" value="1"/>
</dbReference>
<dbReference type="AlphaFoldDB" id="A0A397JTX5"/>
<dbReference type="InterPro" id="IPR011009">
    <property type="entry name" value="Kinase-like_dom_sf"/>
</dbReference>
<dbReference type="GO" id="GO:0004672">
    <property type="term" value="F:protein kinase activity"/>
    <property type="evidence" value="ECO:0007669"/>
    <property type="project" value="InterPro"/>
</dbReference>
<evidence type="ECO:0000256" key="2">
    <source>
        <dbReference type="ARBA" id="ARBA00022840"/>
    </source>
</evidence>
<dbReference type="GO" id="GO:0005524">
    <property type="term" value="F:ATP binding"/>
    <property type="evidence" value="ECO:0007669"/>
    <property type="project" value="UniProtKB-KW"/>
</dbReference>
<dbReference type="InterPro" id="IPR000719">
    <property type="entry name" value="Prot_kinase_dom"/>
</dbReference>
<keyword evidence="2" id="KW-0067">ATP-binding</keyword>
<protein>
    <recommendedName>
        <fullName evidence="3">Protein kinase domain-containing protein</fullName>
    </recommendedName>
</protein>
<dbReference type="STRING" id="1348612.A0A397JTX5"/>
<gene>
    <name evidence="4" type="ORF">Glove_21g62</name>
</gene>